<keyword evidence="13" id="KW-1185">Reference proteome</keyword>
<evidence type="ECO:0000313" key="13">
    <source>
        <dbReference type="Proteomes" id="UP000189981"/>
    </source>
</evidence>
<name>A0A1T5FB13_9SPHI</name>
<evidence type="ECO:0000313" key="12">
    <source>
        <dbReference type="EMBL" id="SKB93363.1"/>
    </source>
</evidence>
<dbReference type="NCBIfam" id="NF038364">
    <property type="entry name" value="AglZ_HisF2_fam"/>
    <property type="match status" value="1"/>
</dbReference>
<evidence type="ECO:0000256" key="11">
    <source>
        <dbReference type="RuleBase" id="RU003657"/>
    </source>
</evidence>
<dbReference type="PANTHER" id="PTHR21235:SF2">
    <property type="entry name" value="IMIDAZOLE GLYCEROL PHOSPHATE SYNTHASE HISHF"/>
    <property type="match status" value="1"/>
</dbReference>
<dbReference type="InterPro" id="IPR050064">
    <property type="entry name" value="IGPS_HisA/HisF"/>
</dbReference>
<evidence type="ECO:0000256" key="2">
    <source>
        <dbReference type="ARBA" id="ARBA00009667"/>
    </source>
</evidence>
<evidence type="ECO:0000256" key="6">
    <source>
        <dbReference type="ARBA" id="ARBA00023102"/>
    </source>
</evidence>
<keyword evidence="5 11" id="KW-0028">Amino-acid biosynthesis</keyword>
<dbReference type="AlphaFoldDB" id="A0A1T5FB13"/>
<comment type="pathway">
    <text evidence="1">Amino-acid biosynthesis; L-histidine biosynthesis; L-histidine from 5-phospho-alpha-D-ribose 1-diphosphate: step 5/9.</text>
</comment>
<evidence type="ECO:0000256" key="1">
    <source>
        <dbReference type="ARBA" id="ARBA00005091"/>
    </source>
</evidence>
<accession>A0A1T5FB13</accession>
<gene>
    <name evidence="12" type="ORF">SAMN05661099_3564</name>
</gene>
<keyword evidence="7" id="KW-0456">Lyase</keyword>
<dbReference type="EC" id="4.3.2.10" evidence="4"/>
<dbReference type="InterPro" id="IPR004651">
    <property type="entry name" value="HisF"/>
</dbReference>
<protein>
    <recommendedName>
        <fullName evidence="4">imidazole glycerol-phosphate synthase</fullName>
        <ecNumber evidence="4">4.3.2.10</ecNumber>
    </recommendedName>
    <alternativeName>
        <fullName evidence="9">IGP synthase cyclase subunit</fullName>
    </alternativeName>
</protein>
<dbReference type="GO" id="GO:0000107">
    <property type="term" value="F:imidazoleglycerol-phosphate synthase activity"/>
    <property type="evidence" value="ECO:0007669"/>
    <property type="project" value="InterPro"/>
</dbReference>
<dbReference type="CDD" id="cd04731">
    <property type="entry name" value="HisF"/>
    <property type="match status" value="1"/>
</dbReference>
<dbReference type="RefSeq" id="WP_079704062.1">
    <property type="nucleotide sequence ID" value="NZ_FUYR01000007.1"/>
</dbReference>
<dbReference type="STRING" id="572036.SAMN05661099_3564"/>
<sequence>MYSWRKRVIPVLLLRGEGLVKTKRFKNPAYIGDAINAVRIFNEKEVDELALIDITPLRERPEPNYDFLKDITSECFSPLSYGGKVTNIQQIRKILSIGVEKVIINSAAIENPTFLREACNIFGSSTIVGSIDVKKDFWGKQRVYTSYGSKNTGKSPLEIISLFEQCGVGEILLNSIDRDGMQNGYDLDLIKSLSSSVNIPLISCGGAMDTDDFVKAFQHGASAVAAGSKFVFNGKHNAVLITYISPEENEKLLKL</sequence>
<dbReference type="OrthoDB" id="9781903at2"/>
<dbReference type="UniPathway" id="UPA00031">
    <property type="reaction ID" value="UER00010"/>
</dbReference>
<comment type="similarity">
    <text evidence="2 11">Belongs to the HisA/HisF family.</text>
</comment>
<keyword evidence="6 11" id="KW-0368">Histidine biosynthesis</keyword>
<dbReference type="PANTHER" id="PTHR21235">
    <property type="entry name" value="IMIDAZOLE GLYCEROL PHOSPHATE SYNTHASE SUBUNIT HISF/H IGP SYNTHASE SUBUNIT HISF/H"/>
    <property type="match status" value="1"/>
</dbReference>
<dbReference type="Gene3D" id="3.20.20.70">
    <property type="entry name" value="Aldolase class I"/>
    <property type="match status" value="1"/>
</dbReference>
<dbReference type="InterPro" id="IPR006062">
    <property type="entry name" value="His_biosynth"/>
</dbReference>
<evidence type="ECO:0000256" key="4">
    <source>
        <dbReference type="ARBA" id="ARBA00012809"/>
    </source>
</evidence>
<comment type="function">
    <text evidence="8">IGPS catalyzes the conversion of PRFAR and glutamine to IGP, AICAR and glutamate. The HisF subunit catalyzes the cyclization activity that produces IGP and AICAR from PRFAR using the ammonia provided by the HisH subunit.</text>
</comment>
<dbReference type="SUPFAM" id="SSF51366">
    <property type="entry name" value="Ribulose-phoshate binding barrel"/>
    <property type="match status" value="1"/>
</dbReference>
<reference evidence="13" key="1">
    <citation type="submission" date="2017-02" db="EMBL/GenBank/DDBJ databases">
        <authorList>
            <person name="Varghese N."/>
            <person name="Submissions S."/>
        </authorList>
    </citation>
    <scope>NUCLEOTIDE SEQUENCE [LARGE SCALE GENOMIC DNA]</scope>
    <source>
        <strain evidence="13">DSM 22385</strain>
    </source>
</reference>
<dbReference type="InterPro" id="IPR013785">
    <property type="entry name" value="Aldolase_TIM"/>
</dbReference>
<proteinExistence type="inferred from homology"/>
<dbReference type="Pfam" id="PF00977">
    <property type="entry name" value="His_biosynth"/>
    <property type="match status" value="1"/>
</dbReference>
<evidence type="ECO:0000256" key="7">
    <source>
        <dbReference type="ARBA" id="ARBA00023239"/>
    </source>
</evidence>
<evidence type="ECO:0000256" key="8">
    <source>
        <dbReference type="ARBA" id="ARBA00025475"/>
    </source>
</evidence>
<evidence type="ECO:0000256" key="9">
    <source>
        <dbReference type="ARBA" id="ARBA00030264"/>
    </source>
</evidence>
<dbReference type="GO" id="GO:0000105">
    <property type="term" value="P:L-histidine biosynthetic process"/>
    <property type="evidence" value="ECO:0007669"/>
    <property type="project" value="UniProtKB-UniPathway"/>
</dbReference>
<evidence type="ECO:0000256" key="10">
    <source>
        <dbReference type="ARBA" id="ARBA00047838"/>
    </source>
</evidence>
<comment type="catalytic activity">
    <reaction evidence="10">
        <text>5-[(5-phospho-1-deoxy-D-ribulos-1-ylimino)methylamino]-1-(5-phospho-beta-D-ribosyl)imidazole-4-carboxamide + L-glutamine = D-erythro-1-(imidazol-4-yl)glycerol 3-phosphate + 5-amino-1-(5-phospho-beta-D-ribosyl)imidazole-4-carboxamide + L-glutamate + H(+)</text>
        <dbReference type="Rhea" id="RHEA:24793"/>
        <dbReference type="ChEBI" id="CHEBI:15378"/>
        <dbReference type="ChEBI" id="CHEBI:29985"/>
        <dbReference type="ChEBI" id="CHEBI:58278"/>
        <dbReference type="ChEBI" id="CHEBI:58359"/>
        <dbReference type="ChEBI" id="CHEBI:58475"/>
        <dbReference type="ChEBI" id="CHEBI:58525"/>
        <dbReference type="EC" id="4.3.2.10"/>
    </reaction>
</comment>
<comment type="subunit">
    <text evidence="3">Heterodimer of HisH and HisF.</text>
</comment>
<dbReference type="GO" id="GO:0016829">
    <property type="term" value="F:lyase activity"/>
    <property type="evidence" value="ECO:0007669"/>
    <property type="project" value="UniProtKB-KW"/>
</dbReference>
<dbReference type="EMBL" id="FUYR01000007">
    <property type="protein sequence ID" value="SKB93363.1"/>
    <property type="molecule type" value="Genomic_DNA"/>
</dbReference>
<organism evidence="12 13">
    <name type="scientific">Daejeonella lutea</name>
    <dbReference type="NCBI Taxonomy" id="572036"/>
    <lineage>
        <taxon>Bacteria</taxon>
        <taxon>Pseudomonadati</taxon>
        <taxon>Bacteroidota</taxon>
        <taxon>Sphingobacteriia</taxon>
        <taxon>Sphingobacteriales</taxon>
        <taxon>Sphingobacteriaceae</taxon>
        <taxon>Daejeonella</taxon>
    </lineage>
</organism>
<evidence type="ECO:0000256" key="5">
    <source>
        <dbReference type="ARBA" id="ARBA00022605"/>
    </source>
</evidence>
<evidence type="ECO:0000256" key="3">
    <source>
        <dbReference type="ARBA" id="ARBA00011152"/>
    </source>
</evidence>
<dbReference type="InterPro" id="IPR011060">
    <property type="entry name" value="RibuloseP-bd_barrel"/>
</dbReference>
<dbReference type="Proteomes" id="UP000189981">
    <property type="component" value="Unassembled WGS sequence"/>
</dbReference>